<dbReference type="Pfam" id="PF03759">
    <property type="entry name" value="PRONE"/>
    <property type="match status" value="2"/>
</dbReference>
<feature type="compositionally biased region" description="Low complexity" evidence="3">
    <location>
        <begin position="144"/>
        <end position="162"/>
    </location>
</feature>
<feature type="compositionally biased region" description="Acidic residues" evidence="3">
    <location>
        <begin position="629"/>
        <end position="640"/>
    </location>
</feature>
<dbReference type="InterPro" id="IPR038937">
    <property type="entry name" value="RopGEF"/>
</dbReference>
<dbReference type="Proteomes" id="UP001341840">
    <property type="component" value="Unassembled WGS sequence"/>
</dbReference>
<evidence type="ECO:0000313" key="6">
    <source>
        <dbReference type="Proteomes" id="UP001341840"/>
    </source>
</evidence>
<evidence type="ECO:0000259" key="4">
    <source>
        <dbReference type="PROSITE" id="PS51334"/>
    </source>
</evidence>
<evidence type="ECO:0000256" key="1">
    <source>
        <dbReference type="ARBA" id="ARBA00022658"/>
    </source>
</evidence>
<evidence type="ECO:0000256" key="2">
    <source>
        <dbReference type="PROSITE-ProRule" id="PRU00663"/>
    </source>
</evidence>
<feature type="compositionally biased region" description="Basic and acidic residues" evidence="3">
    <location>
        <begin position="614"/>
        <end position="628"/>
    </location>
</feature>
<comment type="caution">
    <text evidence="5">The sequence shown here is derived from an EMBL/GenBank/DDBJ whole genome shotgun (WGS) entry which is preliminary data.</text>
</comment>
<sequence length="653" mass="72645">MDSTSTYTQHHHNHQHPKKKKNLCSPFLTLTTTTSTTPNNNPFSILLFYFANSLTTFCFNRIHCCTHALAITNPPIYASSNMEDPLTNHIQPSQKGNAANKDTFADLIHQSDSKGCESTPSSSSSSSDFLSSETNTRDVEEQEQSPSSTEESSSSSSSSVPSMGWPVKEIAALTLENQDAKKKKQLENGVFEKQEAVSEIEMMKERFAKLLLGEDMSGCGNGVPTALAISNAITNLCATLFGQLWRLEPLRPEKKAMWRREMEWLLSVSDHIVELIPTWQTFADGTKLEVMTCRPRSDLYVNLPALRKLDNMLLEILDSFVNTEFWYVDQGVLSPDADGVSSFRQALQRQEEKWWLPVPRVPPCGLNDNARKQLQHKRDCSSQILKAAMAINSITLAEMDIPESYLESLPKNARGSLGDVIHRYITSDHFSPECLLACLDLTSEHQAIEIANRAEASMYIWRKRINTKPANNITTNGRTSSRTSWEMVKDLMDVGKAILESYSRVLESLAFNMVARIDDVLYVDDLTKHSGQFTSHKKVGVITHKNISVPFSMPAPSTPYRSALGSPSLSPAQGISSVRGGKSPLVQSSSSNTSSPHRRVGTKKSLTDFLSIDTKGKGYESSNEKVASDETDVESSDFTEDVSPNMLHRAWLE</sequence>
<feature type="compositionally biased region" description="Basic residues" evidence="3">
    <location>
        <begin position="9"/>
        <end position="20"/>
    </location>
</feature>
<name>A0ABU6Y6A8_9FABA</name>
<dbReference type="Gene3D" id="1.20.58.2010">
    <property type="entry name" value="PRONE domain, subdomain 1"/>
    <property type="match status" value="2"/>
</dbReference>
<feature type="domain" description="PRONE" evidence="4">
    <location>
        <begin position="190"/>
        <end position="534"/>
    </location>
</feature>
<feature type="compositionally biased region" description="Low complexity" evidence="3">
    <location>
        <begin position="116"/>
        <end position="132"/>
    </location>
</feature>
<feature type="region of interest" description="Disordered" evidence="3">
    <location>
        <begin position="560"/>
        <end position="653"/>
    </location>
</feature>
<dbReference type="PROSITE" id="PS51334">
    <property type="entry name" value="PRONE"/>
    <property type="match status" value="1"/>
</dbReference>
<dbReference type="EMBL" id="JASCZI010241711">
    <property type="protein sequence ID" value="MED6205524.1"/>
    <property type="molecule type" value="Genomic_DNA"/>
</dbReference>
<evidence type="ECO:0000313" key="5">
    <source>
        <dbReference type="EMBL" id="MED6205524.1"/>
    </source>
</evidence>
<accession>A0ABU6Y6A8</accession>
<gene>
    <name evidence="5" type="primary">ROPGEF7_1</name>
    <name evidence="5" type="ORF">PIB30_018512</name>
</gene>
<feature type="region of interest" description="Disordered" evidence="3">
    <location>
        <begin position="1"/>
        <end position="20"/>
    </location>
</feature>
<proteinExistence type="predicted"/>
<protein>
    <submittedName>
        <fullName evidence="5">Rop guanine nucleotide exchange factor 7</fullName>
    </submittedName>
</protein>
<evidence type="ECO:0000256" key="3">
    <source>
        <dbReference type="SAM" id="MobiDB-lite"/>
    </source>
</evidence>
<reference evidence="5 6" key="1">
    <citation type="journal article" date="2023" name="Plants (Basel)">
        <title>Bridging the Gap: Combining Genomics and Transcriptomics Approaches to Understand Stylosanthes scabra, an Orphan Legume from the Brazilian Caatinga.</title>
        <authorList>
            <person name="Ferreira-Neto J.R.C."/>
            <person name="da Silva M.D."/>
            <person name="Binneck E."/>
            <person name="de Melo N.F."/>
            <person name="da Silva R.H."/>
            <person name="de Melo A.L.T.M."/>
            <person name="Pandolfi V."/>
            <person name="Bustamante F.O."/>
            <person name="Brasileiro-Vidal A.C."/>
            <person name="Benko-Iseppon A.M."/>
        </authorList>
    </citation>
    <scope>NUCLEOTIDE SEQUENCE [LARGE SCALE GENOMIC DNA]</scope>
    <source>
        <tissue evidence="5">Leaves</tissue>
    </source>
</reference>
<organism evidence="5 6">
    <name type="scientific">Stylosanthes scabra</name>
    <dbReference type="NCBI Taxonomy" id="79078"/>
    <lineage>
        <taxon>Eukaryota</taxon>
        <taxon>Viridiplantae</taxon>
        <taxon>Streptophyta</taxon>
        <taxon>Embryophyta</taxon>
        <taxon>Tracheophyta</taxon>
        <taxon>Spermatophyta</taxon>
        <taxon>Magnoliopsida</taxon>
        <taxon>eudicotyledons</taxon>
        <taxon>Gunneridae</taxon>
        <taxon>Pentapetalae</taxon>
        <taxon>rosids</taxon>
        <taxon>fabids</taxon>
        <taxon>Fabales</taxon>
        <taxon>Fabaceae</taxon>
        <taxon>Papilionoideae</taxon>
        <taxon>50 kb inversion clade</taxon>
        <taxon>dalbergioids sensu lato</taxon>
        <taxon>Dalbergieae</taxon>
        <taxon>Pterocarpus clade</taxon>
        <taxon>Stylosanthes</taxon>
    </lineage>
</organism>
<dbReference type="PANTHER" id="PTHR33101">
    <property type="entry name" value="ROP GUANINE NUCLEOTIDE EXCHANGE FACTOR 1"/>
    <property type="match status" value="1"/>
</dbReference>
<keyword evidence="1 2" id="KW-0344">Guanine-nucleotide releasing factor</keyword>
<dbReference type="InterPro" id="IPR005512">
    <property type="entry name" value="PRONE_dom"/>
</dbReference>
<dbReference type="PANTHER" id="PTHR33101:SF14">
    <property type="entry name" value="ROP GUANINE NUCLEOTIDE EXCHANGE FACTOR 7"/>
    <property type="match status" value="1"/>
</dbReference>
<feature type="compositionally biased region" description="Polar residues" evidence="3">
    <location>
        <begin position="565"/>
        <end position="576"/>
    </location>
</feature>
<feature type="region of interest" description="Disordered" evidence="3">
    <location>
        <begin position="111"/>
        <end position="163"/>
    </location>
</feature>
<keyword evidence="6" id="KW-1185">Reference proteome</keyword>